<dbReference type="EMBL" id="CAADFQ010000016">
    <property type="protein sequence ID" value="VFK30486.1"/>
    <property type="molecule type" value="Genomic_DNA"/>
</dbReference>
<organism evidence="3">
    <name type="scientific">Candidatus Kentrum sp. MB</name>
    <dbReference type="NCBI Taxonomy" id="2138164"/>
    <lineage>
        <taxon>Bacteria</taxon>
        <taxon>Pseudomonadati</taxon>
        <taxon>Pseudomonadota</taxon>
        <taxon>Gammaproteobacteria</taxon>
        <taxon>Candidatus Kentrum</taxon>
    </lineage>
</organism>
<reference evidence="3" key="1">
    <citation type="submission" date="2019-02" db="EMBL/GenBank/DDBJ databases">
        <authorList>
            <person name="Gruber-Vodicka R. H."/>
            <person name="Seah K. B. B."/>
        </authorList>
    </citation>
    <scope>NUCLEOTIDE SEQUENCE</scope>
    <source>
        <strain evidence="2">BECK_BZ197</strain>
        <strain evidence="4">BECK_BZ198</strain>
        <strain evidence="3">BECK_BZ199</strain>
    </source>
</reference>
<sequence length="75" mass="8377">MREGEADMDGGHEQGGGGQHGRPQNLGMEPVFVVPKQFLPAIDGEKFYLREQPFLWFPNSSLGTSEKCVLWASQR</sequence>
<feature type="region of interest" description="Disordered" evidence="1">
    <location>
        <begin position="1"/>
        <end position="27"/>
    </location>
</feature>
<dbReference type="AlphaFoldDB" id="A0A450XMJ9"/>
<evidence type="ECO:0000256" key="1">
    <source>
        <dbReference type="SAM" id="MobiDB-lite"/>
    </source>
</evidence>
<gene>
    <name evidence="2" type="ORF">BECKMB1821G_GA0114241_100722</name>
    <name evidence="4" type="ORF">BECKMB1821H_GA0114242_10193</name>
    <name evidence="3" type="ORF">BECKMB1821I_GA0114274_10163</name>
</gene>
<evidence type="ECO:0000313" key="4">
    <source>
        <dbReference type="EMBL" id="VFK75271.1"/>
    </source>
</evidence>
<evidence type="ECO:0000313" key="3">
    <source>
        <dbReference type="EMBL" id="VFK30486.1"/>
    </source>
</evidence>
<feature type="compositionally biased region" description="Basic and acidic residues" evidence="1">
    <location>
        <begin position="1"/>
        <end position="12"/>
    </location>
</feature>
<proteinExistence type="predicted"/>
<name>A0A450XMJ9_9GAMM</name>
<dbReference type="EMBL" id="CAADGH010000019">
    <property type="protein sequence ID" value="VFK75271.1"/>
    <property type="molecule type" value="Genomic_DNA"/>
</dbReference>
<accession>A0A450XMJ9</accession>
<protein>
    <submittedName>
        <fullName evidence="3">Uncharacterized protein</fullName>
    </submittedName>
</protein>
<dbReference type="EMBL" id="CAADFO010000007">
    <property type="protein sequence ID" value="VFK24085.1"/>
    <property type="molecule type" value="Genomic_DNA"/>
</dbReference>
<evidence type="ECO:0000313" key="2">
    <source>
        <dbReference type="EMBL" id="VFK24085.1"/>
    </source>
</evidence>